<gene>
    <name evidence="5" type="ORF">MIMGU_mgv1a024547mg</name>
</gene>
<dbReference type="InterPro" id="IPR032861">
    <property type="entry name" value="TAXi_N"/>
</dbReference>
<dbReference type="PANTHER" id="PTHR13683">
    <property type="entry name" value="ASPARTYL PROTEASES"/>
    <property type="match status" value="1"/>
</dbReference>
<dbReference type="AlphaFoldDB" id="A0A022Q376"/>
<dbReference type="PROSITE" id="PS51767">
    <property type="entry name" value="PEPTIDASE_A1"/>
    <property type="match status" value="1"/>
</dbReference>
<accession>A0A022Q376</accession>
<dbReference type="InterPro" id="IPR021109">
    <property type="entry name" value="Peptidase_aspartic_dom_sf"/>
</dbReference>
<evidence type="ECO:0000313" key="6">
    <source>
        <dbReference type="Proteomes" id="UP000030748"/>
    </source>
</evidence>
<reference evidence="5 6" key="1">
    <citation type="journal article" date="2013" name="Proc. Natl. Acad. Sci. U.S.A.">
        <title>Fine-scale variation in meiotic recombination in Mimulus inferred from population shotgun sequencing.</title>
        <authorList>
            <person name="Hellsten U."/>
            <person name="Wright K.M."/>
            <person name="Jenkins J."/>
            <person name="Shu S."/>
            <person name="Yuan Y."/>
            <person name="Wessler S.R."/>
            <person name="Schmutz J."/>
            <person name="Willis J.H."/>
            <person name="Rokhsar D.S."/>
        </authorList>
    </citation>
    <scope>NUCLEOTIDE SEQUENCE [LARGE SCALE GENOMIC DNA]</scope>
    <source>
        <strain evidence="6">cv. DUN x IM62</strain>
    </source>
</reference>
<comment type="similarity">
    <text evidence="1">Belongs to the peptidase A1 family.</text>
</comment>
<dbReference type="Proteomes" id="UP000030748">
    <property type="component" value="Unassembled WGS sequence"/>
</dbReference>
<feature type="domain" description="Peptidase A1" evidence="4">
    <location>
        <begin position="104"/>
        <end position="423"/>
    </location>
</feature>
<dbReference type="GO" id="GO:0006508">
    <property type="term" value="P:proteolysis"/>
    <property type="evidence" value="ECO:0007669"/>
    <property type="project" value="InterPro"/>
</dbReference>
<dbReference type="Gene3D" id="2.40.70.10">
    <property type="entry name" value="Acid Proteases"/>
    <property type="match status" value="3"/>
</dbReference>
<dbReference type="InterPro" id="IPR032799">
    <property type="entry name" value="TAXi_C"/>
</dbReference>
<proteinExistence type="inferred from homology"/>
<dbReference type="PANTHER" id="PTHR13683:SF826">
    <property type="entry name" value="ASPARTYL PROTEASE FAMILY PROTEIN 1"/>
    <property type="match status" value="1"/>
</dbReference>
<sequence length="432" mass="46958">MTCFKKSVFGSCVMLIAFTCWINAKSIEAFGTFGFDIHHRYSDTVKEFLNLDGLPEKGTVDYYTAMAHRDQLLKGRRLATSTTPTVTFYGGNQTYNVRALSYLHYSLITVGTPALLFLVALDTGGDLFWLPCDCITCARNFNISDGKKLELNIYSPRNSTTSSPLPCNSTLCGPTRACLTRSNTCAYQELYGASSSTGILVDDVLHLGTNTNPQDIVDVSVTFGCGMNQTGYFLESGGGINGIFGLGMGGISVPSILASKSVTANSFSMCFAAEGSSGRIEFGDKGSADQKTTPFNLQKSNPTYNITVTQVVVGNNVTDLEFTAVFDSGSAFTRLNEPAYSFIANKFEFATQDGYTTPNLTFTMKGESQFYVTTPTFNFIRADGGQGYCLAIVKSEGINIIGQNFMTGYRLVFDRDEMVLGWKESDCELVSS</sequence>
<feature type="non-terminal residue" evidence="5">
    <location>
        <position position="432"/>
    </location>
</feature>
<keyword evidence="6" id="KW-1185">Reference proteome</keyword>
<evidence type="ECO:0000313" key="5">
    <source>
        <dbReference type="EMBL" id="EYU22099.1"/>
    </source>
</evidence>
<dbReference type="SUPFAM" id="SSF50630">
    <property type="entry name" value="Acid proteases"/>
    <property type="match status" value="1"/>
</dbReference>
<protein>
    <recommendedName>
        <fullName evidence="4">Peptidase A1 domain-containing protein</fullName>
    </recommendedName>
</protein>
<feature type="signal peptide" evidence="3">
    <location>
        <begin position="1"/>
        <end position="24"/>
    </location>
</feature>
<dbReference type="Pfam" id="PF14543">
    <property type="entry name" value="TAXi_N"/>
    <property type="match status" value="1"/>
</dbReference>
<feature type="active site" evidence="2">
    <location>
        <position position="327"/>
    </location>
</feature>
<dbReference type="GO" id="GO:0004190">
    <property type="term" value="F:aspartic-type endopeptidase activity"/>
    <property type="evidence" value="ECO:0007669"/>
    <property type="project" value="InterPro"/>
</dbReference>
<feature type="active site" evidence="2">
    <location>
        <position position="122"/>
    </location>
</feature>
<dbReference type="InterPro" id="IPR001461">
    <property type="entry name" value="Aspartic_peptidase_A1"/>
</dbReference>
<feature type="chain" id="PRO_5001506532" description="Peptidase A1 domain-containing protein" evidence="3">
    <location>
        <begin position="25"/>
        <end position="432"/>
    </location>
</feature>
<name>A0A022Q376_ERYGU</name>
<evidence type="ECO:0000256" key="1">
    <source>
        <dbReference type="ARBA" id="ARBA00007447"/>
    </source>
</evidence>
<dbReference type="Pfam" id="PF14541">
    <property type="entry name" value="TAXi_C"/>
    <property type="match status" value="1"/>
</dbReference>
<dbReference type="EMBL" id="KI632215">
    <property type="protein sequence ID" value="EYU22099.1"/>
    <property type="molecule type" value="Genomic_DNA"/>
</dbReference>
<evidence type="ECO:0000259" key="4">
    <source>
        <dbReference type="PROSITE" id="PS51767"/>
    </source>
</evidence>
<evidence type="ECO:0000256" key="3">
    <source>
        <dbReference type="SAM" id="SignalP"/>
    </source>
</evidence>
<dbReference type="eggNOG" id="KOG1339">
    <property type="taxonomic scope" value="Eukaryota"/>
</dbReference>
<evidence type="ECO:0000256" key="2">
    <source>
        <dbReference type="PIRSR" id="PIRSR601461-1"/>
    </source>
</evidence>
<dbReference type="STRING" id="4155.A0A022Q376"/>
<dbReference type="InterPro" id="IPR033121">
    <property type="entry name" value="PEPTIDASE_A1"/>
</dbReference>
<organism evidence="5 6">
    <name type="scientific">Erythranthe guttata</name>
    <name type="common">Yellow monkey flower</name>
    <name type="synonym">Mimulus guttatus</name>
    <dbReference type="NCBI Taxonomy" id="4155"/>
    <lineage>
        <taxon>Eukaryota</taxon>
        <taxon>Viridiplantae</taxon>
        <taxon>Streptophyta</taxon>
        <taxon>Embryophyta</taxon>
        <taxon>Tracheophyta</taxon>
        <taxon>Spermatophyta</taxon>
        <taxon>Magnoliopsida</taxon>
        <taxon>eudicotyledons</taxon>
        <taxon>Gunneridae</taxon>
        <taxon>Pentapetalae</taxon>
        <taxon>asterids</taxon>
        <taxon>lamiids</taxon>
        <taxon>Lamiales</taxon>
        <taxon>Phrymaceae</taxon>
        <taxon>Erythranthe</taxon>
    </lineage>
</organism>
<keyword evidence="3" id="KW-0732">Signal</keyword>
<dbReference type="PRINTS" id="PR00792">
    <property type="entry name" value="PEPSIN"/>
</dbReference>